<evidence type="ECO:0000256" key="1">
    <source>
        <dbReference type="ARBA" id="ARBA00004589"/>
    </source>
</evidence>
<name>G0WGS8_NAUDC</name>
<dbReference type="EMBL" id="HE580276">
    <property type="protein sequence ID" value="CCD27006.1"/>
    <property type="molecule type" value="Genomic_DNA"/>
</dbReference>
<proteinExistence type="predicted"/>
<feature type="signal peptide" evidence="6">
    <location>
        <begin position="1"/>
        <end position="18"/>
    </location>
</feature>
<feature type="chain" id="PRO_5003411366" evidence="6">
    <location>
        <begin position="19"/>
        <end position="155"/>
    </location>
</feature>
<comment type="subcellular location">
    <subcellularLocation>
        <location evidence="1">Membrane</location>
        <topology evidence="1">Lipid-anchor</topology>
        <topology evidence="1">GPI-anchor</topology>
    </subcellularLocation>
</comment>
<dbReference type="RefSeq" id="XP_003672249.1">
    <property type="nucleotide sequence ID" value="XM_003672201.1"/>
</dbReference>
<reference evidence="7 8" key="1">
    <citation type="journal article" date="2011" name="Proc. Natl. Acad. Sci. U.S.A.">
        <title>Evolutionary erosion of yeast sex chromosomes by mating-type switching accidents.</title>
        <authorList>
            <person name="Gordon J.L."/>
            <person name="Armisen D."/>
            <person name="Proux-Wera E."/>
            <person name="Oheigeartaigh S.S."/>
            <person name="Byrne K.P."/>
            <person name="Wolfe K.H."/>
        </authorList>
    </citation>
    <scope>NUCLEOTIDE SEQUENCE [LARGE SCALE GENOMIC DNA]</scope>
    <source>
        <strain evidence="8">ATCC 10597 / BCRC 20456 / CBS 421 / NBRC 0211 / NRRL Y-12639</strain>
    </source>
</reference>
<dbReference type="InterPro" id="IPR025928">
    <property type="entry name" value="Flocculin_t3_rpt"/>
</dbReference>
<keyword evidence="2" id="KW-0336">GPI-anchor</keyword>
<dbReference type="GO" id="GO:0098552">
    <property type="term" value="C:side of membrane"/>
    <property type="evidence" value="ECO:0007669"/>
    <property type="project" value="UniProtKB-KW"/>
</dbReference>
<evidence type="ECO:0000256" key="2">
    <source>
        <dbReference type="ARBA" id="ARBA00022622"/>
    </source>
</evidence>
<evidence type="ECO:0000256" key="6">
    <source>
        <dbReference type="SAM" id="SignalP"/>
    </source>
</evidence>
<sequence>MKFSIVFPVATLATMASAMQHQRPQGKQPNATTETLSRLTTTMVTITDCENSICSEKTSPALVSTATVTRENTVTEITTWCPISSSSEHMPSPSTTTQANITTIPPATVSSEHVTTPGTRFPSSTHSVSTFTGGAITNALPFAGAVMAGAAALLL</sequence>
<keyword evidence="5" id="KW-0449">Lipoprotein</keyword>
<evidence type="ECO:0000313" key="7">
    <source>
        <dbReference type="EMBL" id="CCD27006.1"/>
    </source>
</evidence>
<dbReference type="Proteomes" id="UP000000689">
    <property type="component" value="Chromosome 10"/>
</dbReference>
<evidence type="ECO:0000256" key="4">
    <source>
        <dbReference type="ARBA" id="ARBA00023180"/>
    </source>
</evidence>
<dbReference type="AlphaFoldDB" id="G0WGS8"/>
<dbReference type="OMA" id="DCENSIC"/>
<dbReference type="Pfam" id="PF13928">
    <property type="entry name" value="Flocculin_t3"/>
    <property type="match status" value="1"/>
</dbReference>
<dbReference type="GeneID" id="11494186"/>
<evidence type="ECO:0000256" key="3">
    <source>
        <dbReference type="ARBA" id="ARBA00022729"/>
    </source>
</evidence>
<dbReference type="HOGENOM" id="CLU_1695976_0_0_1"/>
<gene>
    <name evidence="7" type="primary">NDAI0J01140</name>
    <name evidence="7" type="ordered locus">NDAI_0J01140</name>
</gene>
<organism evidence="7 8">
    <name type="scientific">Naumovozyma dairenensis (strain ATCC 10597 / BCRC 20456 / CBS 421 / NBRC 0211 / NRRL Y-12639)</name>
    <name type="common">Saccharomyces dairenensis</name>
    <dbReference type="NCBI Taxonomy" id="1071378"/>
    <lineage>
        <taxon>Eukaryota</taxon>
        <taxon>Fungi</taxon>
        <taxon>Dikarya</taxon>
        <taxon>Ascomycota</taxon>
        <taxon>Saccharomycotina</taxon>
        <taxon>Saccharomycetes</taxon>
        <taxon>Saccharomycetales</taxon>
        <taxon>Saccharomycetaceae</taxon>
        <taxon>Naumovozyma</taxon>
    </lineage>
</organism>
<keyword evidence="8" id="KW-1185">Reference proteome</keyword>
<keyword evidence="2" id="KW-0472">Membrane</keyword>
<accession>G0WGS8</accession>
<keyword evidence="4" id="KW-0325">Glycoprotein</keyword>
<evidence type="ECO:0000313" key="8">
    <source>
        <dbReference type="Proteomes" id="UP000000689"/>
    </source>
</evidence>
<protein>
    <submittedName>
        <fullName evidence="7">Uncharacterized protein</fullName>
    </submittedName>
</protein>
<dbReference type="OrthoDB" id="3998251at2759"/>
<keyword evidence="3 6" id="KW-0732">Signal</keyword>
<dbReference type="KEGG" id="ndi:NDAI_0J01140"/>
<evidence type="ECO:0000256" key="5">
    <source>
        <dbReference type="ARBA" id="ARBA00023288"/>
    </source>
</evidence>